<dbReference type="SUPFAM" id="SSF49464">
    <property type="entry name" value="Carboxypeptidase regulatory domain-like"/>
    <property type="match status" value="1"/>
</dbReference>
<evidence type="ECO:0000313" key="3">
    <source>
        <dbReference type="EMBL" id="OGY10534.1"/>
    </source>
</evidence>
<keyword evidence="2" id="KW-1133">Transmembrane helix</keyword>
<name>A0A1G1V570_9BACT</name>
<accession>A0A1G1V570</accession>
<sequence length="325" mass="35324">MPLQQHPVPQEISSYEFRLVGDMTLKQFLQLAGGVGVAFLFFVTPIPAFVRWPLVTLAALGGAALAFLPIEERPLSHWIFSFVKAIYSPTVYAWQDGGSEDVYQQSSTVTVGDGIVSTQGEEKAQEYLSSIPKPSIVEPFEQHEKKFFSWVLDLFAQTTQIRTAPIQQQAFTENSSPVAVPPSQPVKVEPTPTSVPTTPPPNVTYTPQNVAPVMVNPSAQNNAAQAIFNLEASPPNPPTIPNTITGQVLTQDGRIVEGAILEIREVGGSPVRALRTNKVGHFLTVTSLKNGEYEIETEKDGLVFEAVKLQAIGEIIPPILIKAKG</sequence>
<organism evidence="3 4">
    <name type="scientific">Candidatus Blackburnbacteria bacterium RIFCSPHIGHO2_02_FULL_44_20</name>
    <dbReference type="NCBI Taxonomy" id="1797516"/>
    <lineage>
        <taxon>Bacteria</taxon>
        <taxon>Candidatus Blackburniibacteriota</taxon>
    </lineage>
</organism>
<feature type="transmembrane region" description="Helical" evidence="2">
    <location>
        <begin position="28"/>
        <end position="46"/>
    </location>
</feature>
<dbReference type="STRING" id="1797516.A3D26_00340"/>
<evidence type="ECO:0000256" key="2">
    <source>
        <dbReference type="SAM" id="Phobius"/>
    </source>
</evidence>
<dbReference type="Proteomes" id="UP000178319">
    <property type="component" value="Unassembled WGS sequence"/>
</dbReference>
<dbReference type="InterPro" id="IPR013783">
    <property type="entry name" value="Ig-like_fold"/>
</dbReference>
<dbReference type="AlphaFoldDB" id="A0A1G1V570"/>
<gene>
    <name evidence="3" type="ORF">A3D26_00340</name>
</gene>
<dbReference type="Gene3D" id="2.60.40.10">
    <property type="entry name" value="Immunoglobulins"/>
    <property type="match status" value="1"/>
</dbReference>
<reference evidence="3 4" key="1">
    <citation type="journal article" date="2016" name="Nat. Commun.">
        <title>Thousands of microbial genomes shed light on interconnected biogeochemical processes in an aquifer system.</title>
        <authorList>
            <person name="Anantharaman K."/>
            <person name="Brown C.T."/>
            <person name="Hug L.A."/>
            <person name="Sharon I."/>
            <person name="Castelle C.J."/>
            <person name="Probst A.J."/>
            <person name="Thomas B.C."/>
            <person name="Singh A."/>
            <person name="Wilkins M.J."/>
            <person name="Karaoz U."/>
            <person name="Brodie E.L."/>
            <person name="Williams K.H."/>
            <person name="Hubbard S.S."/>
            <person name="Banfield J.F."/>
        </authorList>
    </citation>
    <scope>NUCLEOTIDE SEQUENCE [LARGE SCALE GENOMIC DNA]</scope>
</reference>
<keyword evidence="2" id="KW-0472">Membrane</keyword>
<evidence type="ECO:0000256" key="1">
    <source>
        <dbReference type="SAM" id="MobiDB-lite"/>
    </source>
</evidence>
<dbReference type="InterPro" id="IPR024414">
    <property type="entry name" value="Uncharacterised_PrgI"/>
</dbReference>
<evidence type="ECO:0000313" key="4">
    <source>
        <dbReference type="Proteomes" id="UP000178319"/>
    </source>
</evidence>
<evidence type="ECO:0008006" key="5">
    <source>
        <dbReference type="Google" id="ProtNLM"/>
    </source>
</evidence>
<feature type="region of interest" description="Disordered" evidence="1">
    <location>
        <begin position="172"/>
        <end position="201"/>
    </location>
</feature>
<dbReference type="Pfam" id="PF12666">
    <property type="entry name" value="PrgI"/>
    <property type="match status" value="1"/>
</dbReference>
<protein>
    <recommendedName>
        <fullName evidence="5">PrgI family protein</fullName>
    </recommendedName>
</protein>
<feature type="compositionally biased region" description="Low complexity" evidence="1">
    <location>
        <begin position="185"/>
        <end position="196"/>
    </location>
</feature>
<keyword evidence="2" id="KW-0812">Transmembrane</keyword>
<dbReference type="InterPro" id="IPR008969">
    <property type="entry name" value="CarboxyPept-like_regulatory"/>
</dbReference>
<proteinExistence type="predicted"/>
<dbReference type="EMBL" id="MHBZ01000033">
    <property type="protein sequence ID" value="OGY10534.1"/>
    <property type="molecule type" value="Genomic_DNA"/>
</dbReference>
<comment type="caution">
    <text evidence="3">The sequence shown here is derived from an EMBL/GenBank/DDBJ whole genome shotgun (WGS) entry which is preliminary data.</text>
</comment>